<organism evidence="2 3">
    <name type="scientific">Nelumbo nucifera</name>
    <name type="common">Sacred lotus</name>
    <dbReference type="NCBI Taxonomy" id="4432"/>
    <lineage>
        <taxon>Eukaryota</taxon>
        <taxon>Viridiplantae</taxon>
        <taxon>Streptophyta</taxon>
        <taxon>Embryophyta</taxon>
        <taxon>Tracheophyta</taxon>
        <taxon>Spermatophyta</taxon>
        <taxon>Magnoliopsida</taxon>
        <taxon>Proteales</taxon>
        <taxon>Nelumbonaceae</taxon>
        <taxon>Nelumbo</taxon>
    </lineage>
</organism>
<accession>A0A822ZIP5</accession>
<dbReference type="PANTHER" id="PTHR38926:SF5">
    <property type="entry name" value="F-BOX AND LEUCINE-RICH REPEAT PROTEIN 6"/>
    <property type="match status" value="1"/>
</dbReference>
<dbReference type="AlphaFoldDB" id="A0A822ZIP5"/>
<sequence>MEEANRWEKLNVDCLVNIFERVDMDDLLLSLPFVCKSWYQASLHPSCWKVVHFHKLINQQHSESG</sequence>
<reference evidence="2 3" key="1">
    <citation type="journal article" date="2020" name="Mol. Biol. Evol.">
        <title>Distinct Expression and Methylation Patterns for Genes with Different Fates following a Single Whole-Genome Duplication in Flowering Plants.</title>
        <authorList>
            <person name="Shi T."/>
            <person name="Rahmani R.S."/>
            <person name="Gugger P.F."/>
            <person name="Wang M."/>
            <person name="Li H."/>
            <person name="Zhang Y."/>
            <person name="Li Z."/>
            <person name="Wang Q."/>
            <person name="Van de Peer Y."/>
            <person name="Marchal K."/>
            <person name="Chen J."/>
        </authorList>
    </citation>
    <scope>NUCLEOTIDE SEQUENCE [LARGE SCALE GENOMIC DNA]</scope>
    <source>
        <tissue evidence="2">Leaf</tissue>
    </source>
</reference>
<dbReference type="EMBL" id="DUZY01000006">
    <property type="protein sequence ID" value="DAD43345.1"/>
    <property type="molecule type" value="Genomic_DNA"/>
</dbReference>
<dbReference type="InterPro" id="IPR036047">
    <property type="entry name" value="F-box-like_dom_sf"/>
</dbReference>
<evidence type="ECO:0000313" key="3">
    <source>
        <dbReference type="Proteomes" id="UP000607653"/>
    </source>
</evidence>
<feature type="domain" description="F-box" evidence="1">
    <location>
        <begin position="7"/>
        <end position="49"/>
    </location>
</feature>
<dbReference type="SUPFAM" id="SSF81383">
    <property type="entry name" value="F-box domain"/>
    <property type="match status" value="1"/>
</dbReference>
<evidence type="ECO:0000313" key="2">
    <source>
        <dbReference type="EMBL" id="DAD43345.1"/>
    </source>
</evidence>
<dbReference type="PANTHER" id="PTHR38926">
    <property type="entry name" value="F-BOX DOMAIN CONTAINING PROTEIN, EXPRESSED"/>
    <property type="match status" value="1"/>
</dbReference>
<comment type="caution">
    <text evidence="2">The sequence shown here is derived from an EMBL/GenBank/DDBJ whole genome shotgun (WGS) entry which is preliminary data.</text>
</comment>
<keyword evidence="3" id="KW-1185">Reference proteome</keyword>
<name>A0A822ZIP5_NELNU</name>
<dbReference type="Proteomes" id="UP000607653">
    <property type="component" value="Unassembled WGS sequence"/>
</dbReference>
<dbReference type="Pfam" id="PF00646">
    <property type="entry name" value="F-box"/>
    <property type="match status" value="1"/>
</dbReference>
<evidence type="ECO:0000259" key="1">
    <source>
        <dbReference type="Pfam" id="PF00646"/>
    </source>
</evidence>
<proteinExistence type="predicted"/>
<dbReference type="InterPro" id="IPR001810">
    <property type="entry name" value="F-box_dom"/>
</dbReference>
<protein>
    <recommendedName>
        <fullName evidence="1">F-box domain-containing protein</fullName>
    </recommendedName>
</protein>
<gene>
    <name evidence="2" type="ORF">HUJ06_001575</name>
</gene>
<dbReference type="Gene3D" id="1.20.1280.50">
    <property type="match status" value="1"/>
</dbReference>